<dbReference type="AlphaFoldDB" id="A0A0B5E298"/>
<dbReference type="RefSeq" id="WP_043872301.1">
    <property type="nucleotide sequence ID" value="NZ_CP004396.1"/>
</dbReference>
<proteinExistence type="predicted"/>
<keyword evidence="1" id="KW-0614">Plasmid</keyword>
<dbReference type="Pfam" id="PF20137">
    <property type="entry name" value="BubE"/>
    <property type="match status" value="1"/>
</dbReference>
<evidence type="ECO:0000313" key="2">
    <source>
        <dbReference type="Proteomes" id="UP000031521"/>
    </source>
</evidence>
<protein>
    <submittedName>
        <fullName evidence="1">Uncharacterized protein</fullName>
    </submittedName>
</protein>
<dbReference type="HOGENOM" id="CLU_163995_0_0_5"/>
<reference evidence="1 2" key="1">
    <citation type="journal article" date="2014" name="Int. J. Syst. Evol. Microbiol.">
        <title>Celeribacter indicus sp. nov., a polycyclic aromatic hydrocarbon-degrading bacterium from deep-sea sediment and reclassification of Huaishuia halophila as Celeribacter halophilus comb. nov.</title>
        <authorList>
            <person name="Lai Q."/>
            <person name="Cao J."/>
            <person name="Yuan J."/>
            <person name="Li F."/>
            <person name="Shao Z."/>
        </authorList>
    </citation>
    <scope>NUCLEOTIDE SEQUENCE [LARGE SCALE GENOMIC DNA]</scope>
    <source>
        <strain evidence="1">P73</strain>
        <plasmid evidence="2">Plasmid pP73C</plasmid>
    </source>
</reference>
<name>A0A0B5E298_9RHOB</name>
<accession>A0A0B5E298</accession>
<dbReference type="Proteomes" id="UP000031521">
    <property type="component" value="Plasmid pP73C"/>
</dbReference>
<organism evidence="1 2">
    <name type="scientific">Celeribacter indicus</name>
    <dbReference type="NCBI Taxonomy" id="1208324"/>
    <lineage>
        <taxon>Bacteria</taxon>
        <taxon>Pseudomonadati</taxon>
        <taxon>Pseudomonadota</taxon>
        <taxon>Alphaproteobacteria</taxon>
        <taxon>Rhodobacterales</taxon>
        <taxon>Roseobacteraceae</taxon>
        <taxon>Celeribacter</taxon>
    </lineage>
</organism>
<sequence>MIIDVLRKSLELFRLIPQSDLVARVTPTHPAPDQIVPGEMTIVRDGVDKWACFHCPGGCGETIKLSLSKNRSPRWTATSDWLKRPTISPSVRQTNECRCHFWIRQGRIDWCRDSGSRSR</sequence>
<geneLocation type="plasmid" evidence="1 2">
    <name>pP73C</name>
</geneLocation>
<dbReference type="EMBL" id="CP004396">
    <property type="protein sequence ID" value="AJE49389.1"/>
    <property type="molecule type" value="Genomic_DNA"/>
</dbReference>
<keyword evidence="2" id="KW-1185">Reference proteome</keyword>
<dbReference type="InterPro" id="IPR045384">
    <property type="entry name" value="DUF6527"/>
</dbReference>
<dbReference type="KEGG" id="cid:P73_4674"/>
<evidence type="ECO:0000313" key="1">
    <source>
        <dbReference type="EMBL" id="AJE49389.1"/>
    </source>
</evidence>
<gene>
    <name evidence="1" type="ORF">P73_4674</name>
</gene>